<keyword evidence="3" id="KW-1185">Reference proteome</keyword>
<feature type="region of interest" description="Disordered" evidence="1">
    <location>
        <begin position="53"/>
        <end position="75"/>
    </location>
</feature>
<organism evidence="2 3">
    <name type="scientific">Drosophila willistoni</name>
    <name type="common">Fruit fly</name>
    <dbReference type="NCBI Taxonomy" id="7260"/>
    <lineage>
        <taxon>Eukaryota</taxon>
        <taxon>Metazoa</taxon>
        <taxon>Ecdysozoa</taxon>
        <taxon>Arthropoda</taxon>
        <taxon>Hexapoda</taxon>
        <taxon>Insecta</taxon>
        <taxon>Pterygota</taxon>
        <taxon>Neoptera</taxon>
        <taxon>Endopterygota</taxon>
        <taxon>Diptera</taxon>
        <taxon>Brachycera</taxon>
        <taxon>Muscomorpha</taxon>
        <taxon>Ephydroidea</taxon>
        <taxon>Drosophilidae</taxon>
        <taxon>Drosophila</taxon>
        <taxon>Sophophora</taxon>
    </lineage>
</organism>
<dbReference type="InParanoid" id="A0A0Q9WNX2"/>
<evidence type="ECO:0000313" key="3">
    <source>
        <dbReference type="Proteomes" id="UP000007798"/>
    </source>
</evidence>
<dbReference type="Proteomes" id="UP000007798">
    <property type="component" value="Unassembled WGS sequence"/>
</dbReference>
<reference evidence="2 3" key="1">
    <citation type="journal article" date="2007" name="Nature">
        <title>Evolution of genes and genomes on the Drosophila phylogeny.</title>
        <authorList>
            <consortium name="Drosophila 12 Genomes Consortium"/>
            <person name="Clark A.G."/>
            <person name="Eisen M.B."/>
            <person name="Smith D.R."/>
            <person name="Bergman C.M."/>
            <person name="Oliver B."/>
            <person name="Markow T.A."/>
            <person name="Kaufman T.C."/>
            <person name="Kellis M."/>
            <person name="Gelbart W."/>
            <person name="Iyer V.N."/>
            <person name="Pollard D.A."/>
            <person name="Sackton T.B."/>
            <person name="Larracuente A.M."/>
            <person name="Singh N.D."/>
            <person name="Abad J.P."/>
            <person name="Abt D.N."/>
            <person name="Adryan B."/>
            <person name="Aguade M."/>
            <person name="Akashi H."/>
            <person name="Anderson W.W."/>
            <person name="Aquadro C.F."/>
            <person name="Ardell D.H."/>
            <person name="Arguello R."/>
            <person name="Artieri C.G."/>
            <person name="Barbash D.A."/>
            <person name="Barker D."/>
            <person name="Barsanti P."/>
            <person name="Batterham P."/>
            <person name="Batzoglou S."/>
            <person name="Begun D."/>
            <person name="Bhutkar A."/>
            <person name="Blanco E."/>
            <person name="Bosak S.A."/>
            <person name="Bradley R.K."/>
            <person name="Brand A.D."/>
            <person name="Brent M.R."/>
            <person name="Brooks A.N."/>
            <person name="Brown R.H."/>
            <person name="Butlin R.K."/>
            <person name="Caggese C."/>
            <person name="Calvi B.R."/>
            <person name="Bernardo de Carvalho A."/>
            <person name="Caspi A."/>
            <person name="Castrezana S."/>
            <person name="Celniker S.E."/>
            <person name="Chang J.L."/>
            <person name="Chapple C."/>
            <person name="Chatterji S."/>
            <person name="Chinwalla A."/>
            <person name="Civetta A."/>
            <person name="Clifton S.W."/>
            <person name="Comeron J.M."/>
            <person name="Costello J.C."/>
            <person name="Coyne J.A."/>
            <person name="Daub J."/>
            <person name="David R.G."/>
            <person name="Delcher A.L."/>
            <person name="Delehaunty K."/>
            <person name="Do C.B."/>
            <person name="Ebling H."/>
            <person name="Edwards K."/>
            <person name="Eickbush T."/>
            <person name="Evans J.D."/>
            <person name="Filipski A."/>
            <person name="Findeiss S."/>
            <person name="Freyhult E."/>
            <person name="Fulton L."/>
            <person name="Fulton R."/>
            <person name="Garcia A.C."/>
            <person name="Gardiner A."/>
            <person name="Garfield D.A."/>
            <person name="Garvin B.E."/>
            <person name="Gibson G."/>
            <person name="Gilbert D."/>
            <person name="Gnerre S."/>
            <person name="Godfrey J."/>
            <person name="Good R."/>
            <person name="Gotea V."/>
            <person name="Gravely B."/>
            <person name="Greenberg A.J."/>
            <person name="Griffiths-Jones S."/>
            <person name="Gross S."/>
            <person name="Guigo R."/>
            <person name="Gustafson E.A."/>
            <person name="Haerty W."/>
            <person name="Hahn M.W."/>
            <person name="Halligan D.L."/>
            <person name="Halpern A.L."/>
            <person name="Halter G.M."/>
            <person name="Han M.V."/>
            <person name="Heger A."/>
            <person name="Hillier L."/>
            <person name="Hinrichs A.S."/>
            <person name="Holmes I."/>
            <person name="Hoskins R.A."/>
            <person name="Hubisz M.J."/>
            <person name="Hultmark D."/>
            <person name="Huntley M.A."/>
            <person name="Jaffe D.B."/>
            <person name="Jagadeeshan S."/>
            <person name="Jeck W.R."/>
            <person name="Johnson J."/>
            <person name="Jones C.D."/>
            <person name="Jordan W.C."/>
            <person name="Karpen G.H."/>
            <person name="Kataoka E."/>
            <person name="Keightley P.D."/>
            <person name="Kheradpour P."/>
            <person name="Kirkness E.F."/>
            <person name="Koerich L.B."/>
            <person name="Kristiansen K."/>
            <person name="Kudrna D."/>
            <person name="Kulathinal R.J."/>
            <person name="Kumar S."/>
            <person name="Kwok R."/>
            <person name="Lander E."/>
            <person name="Langley C.H."/>
            <person name="Lapoint R."/>
            <person name="Lazzaro B.P."/>
            <person name="Lee S.J."/>
            <person name="Levesque L."/>
            <person name="Li R."/>
            <person name="Lin C.F."/>
            <person name="Lin M.F."/>
            <person name="Lindblad-Toh K."/>
            <person name="Llopart A."/>
            <person name="Long M."/>
            <person name="Low L."/>
            <person name="Lozovsky E."/>
            <person name="Lu J."/>
            <person name="Luo M."/>
            <person name="Machado C.A."/>
            <person name="Makalowski W."/>
            <person name="Marzo M."/>
            <person name="Matsuda M."/>
            <person name="Matzkin L."/>
            <person name="McAllister B."/>
            <person name="McBride C.S."/>
            <person name="McKernan B."/>
            <person name="McKernan K."/>
            <person name="Mendez-Lago M."/>
            <person name="Minx P."/>
            <person name="Mollenhauer M.U."/>
            <person name="Montooth K."/>
            <person name="Mount S.M."/>
            <person name="Mu X."/>
            <person name="Myers E."/>
            <person name="Negre B."/>
            <person name="Newfeld S."/>
            <person name="Nielsen R."/>
            <person name="Noor M.A."/>
            <person name="O'Grady P."/>
            <person name="Pachter L."/>
            <person name="Papaceit M."/>
            <person name="Parisi M.J."/>
            <person name="Parisi M."/>
            <person name="Parts L."/>
            <person name="Pedersen J.S."/>
            <person name="Pesole G."/>
            <person name="Phillippy A.M."/>
            <person name="Ponting C.P."/>
            <person name="Pop M."/>
            <person name="Porcelli D."/>
            <person name="Powell J.R."/>
            <person name="Prohaska S."/>
            <person name="Pruitt K."/>
            <person name="Puig M."/>
            <person name="Quesneville H."/>
            <person name="Ram K.R."/>
            <person name="Rand D."/>
            <person name="Rasmussen M.D."/>
            <person name="Reed L.K."/>
            <person name="Reenan R."/>
            <person name="Reily A."/>
            <person name="Remington K.A."/>
            <person name="Rieger T.T."/>
            <person name="Ritchie M.G."/>
            <person name="Robin C."/>
            <person name="Rogers Y.H."/>
            <person name="Rohde C."/>
            <person name="Rozas J."/>
            <person name="Rubenfield M.J."/>
            <person name="Ruiz A."/>
            <person name="Russo S."/>
            <person name="Salzberg S.L."/>
            <person name="Sanchez-Gracia A."/>
            <person name="Saranga D.J."/>
            <person name="Sato H."/>
            <person name="Schaeffer S.W."/>
            <person name="Schatz M.C."/>
            <person name="Schlenke T."/>
            <person name="Schwartz R."/>
            <person name="Segarra C."/>
            <person name="Singh R.S."/>
            <person name="Sirot L."/>
            <person name="Sirota M."/>
            <person name="Sisneros N.B."/>
            <person name="Smith C.D."/>
            <person name="Smith T.F."/>
            <person name="Spieth J."/>
            <person name="Stage D.E."/>
            <person name="Stark A."/>
            <person name="Stephan W."/>
            <person name="Strausberg R.L."/>
            <person name="Strempel S."/>
            <person name="Sturgill D."/>
            <person name="Sutton G."/>
            <person name="Sutton G.G."/>
            <person name="Tao W."/>
            <person name="Teichmann S."/>
            <person name="Tobari Y.N."/>
            <person name="Tomimura Y."/>
            <person name="Tsolas J.M."/>
            <person name="Valente V.L."/>
            <person name="Venter E."/>
            <person name="Venter J.C."/>
            <person name="Vicario S."/>
            <person name="Vieira F.G."/>
            <person name="Vilella A.J."/>
            <person name="Villasante A."/>
            <person name="Walenz B."/>
            <person name="Wang J."/>
            <person name="Wasserman M."/>
            <person name="Watts T."/>
            <person name="Wilson D."/>
            <person name="Wilson R.K."/>
            <person name="Wing R.A."/>
            <person name="Wolfner M.F."/>
            <person name="Wong A."/>
            <person name="Wong G.K."/>
            <person name="Wu C.I."/>
            <person name="Wu G."/>
            <person name="Yamamoto D."/>
            <person name="Yang H.P."/>
            <person name="Yang S.P."/>
            <person name="Yorke J.A."/>
            <person name="Yoshida K."/>
            <person name="Zdobnov E."/>
            <person name="Zhang P."/>
            <person name="Zhang Y."/>
            <person name="Zimin A.V."/>
            <person name="Baldwin J."/>
            <person name="Abdouelleil A."/>
            <person name="Abdulkadir J."/>
            <person name="Abebe A."/>
            <person name="Abera B."/>
            <person name="Abreu J."/>
            <person name="Acer S.C."/>
            <person name="Aftuck L."/>
            <person name="Alexander A."/>
            <person name="An P."/>
            <person name="Anderson E."/>
            <person name="Anderson S."/>
            <person name="Arachi H."/>
            <person name="Azer M."/>
            <person name="Bachantsang P."/>
            <person name="Barry A."/>
            <person name="Bayul T."/>
            <person name="Berlin A."/>
            <person name="Bessette D."/>
            <person name="Bloom T."/>
            <person name="Blye J."/>
            <person name="Boguslavskiy L."/>
            <person name="Bonnet C."/>
            <person name="Boukhgalter B."/>
            <person name="Bourzgui I."/>
            <person name="Brown A."/>
            <person name="Cahill P."/>
            <person name="Channer S."/>
            <person name="Cheshatsang Y."/>
            <person name="Chuda L."/>
            <person name="Citroen M."/>
            <person name="Collymore A."/>
            <person name="Cooke P."/>
            <person name="Costello M."/>
            <person name="D'Aco K."/>
            <person name="Daza R."/>
            <person name="De Haan G."/>
            <person name="DeGray S."/>
            <person name="DeMaso C."/>
            <person name="Dhargay N."/>
            <person name="Dooley K."/>
            <person name="Dooley E."/>
            <person name="Doricent M."/>
            <person name="Dorje P."/>
            <person name="Dorjee K."/>
            <person name="Dupes A."/>
            <person name="Elong R."/>
            <person name="Falk J."/>
            <person name="Farina A."/>
            <person name="Faro S."/>
            <person name="Ferguson D."/>
            <person name="Fisher S."/>
            <person name="Foley C.D."/>
            <person name="Franke A."/>
            <person name="Friedrich D."/>
            <person name="Gadbois L."/>
            <person name="Gearin G."/>
            <person name="Gearin C.R."/>
            <person name="Giannoukos G."/>
            <person name="Goode T."/>
            <person name="Graham J."/>
            <person name="Grandbois E."/>
            <person name="Grewal S."/>
            <person name="Gyaltsen K."/>
            <person name="Hafez N."/>
            <person name="Hagos B."/>
            <person name="Hall J."/>
            <person name="Henson C."/>
            <person name="Hollinger A."/>
            <person name="Honan T."/>
            <person name="Huard M.D."/>
            <person name="Hughes L."/>
            <person name="Hurhula B."/>
            <person name="Husby M.E."/>
            <person name="Kamat A."/>
            <person name="Kanga B."/>
            <person name="Kashin S."/>
            <person name="Khazanovich D."/>
            <person name="Kisner P."/>
            <person name="Lance K."/>
            <person name="Lara M."/>
            <person name="Lee W."/>
            <person name="Lennon N."/>
            <person name="Letendre F."/>
            <person name="LeVine R."/>
            <person name="Lipovsky A."/>
            <person name="Liu X."/>
            <person name="Liu J."/>
            <person name="Liu S."/>
            <person name="Lokyitsang T."/>
            <person name="Lokyitsang Y."/>
            <person name="Lubonja R."/>
            <person name="Lui A."/>
            <person name="MacDonald P."/>
            <person name="Magnisalis V."/>
            <person name="Maru K."/>
            <person name="Matthews C."/>
            <person name="McCusker W."/>
            <person name="McDonough S."/>
            <person name="Mehta T."/>
            <person name="Meldrim J."/>
            <person name="Meneus L."/>
            <person name="Mihai O."/>
            <person name="Mihalev A."/>
            <person name="Mihova T."/>
            <person name="Mittelman R."/>
            <person name="Mlenga V."/>
            <person name="Montmayeur A."/>
            <person name="Mulrain L."/>
            <person name="Navidi A."/>
            <person name="Naylor J."/>
            <person name="Negash T."/>
            <person name="Nguyen T."/>
            <person name="Nguyen N."/>
            <person name="Nicol R."/>
            <person name="Norbu C."/>
            <person name="Norbu N."/>
            <person name="Novod N."/>
            <person name="O'Neill B."/>
            <person name="Osman S."/>
            <person name="Markiewicz E."/>
            <person name="Oyono O.L."/>
            <person name="Patti C."/>
            <person name="Phunkhang P."/>
            <person name="Pierre F."/>
            <person name="Priest M."/>
            <person name="Raghuraman S."/>
            <person name="Rege F."/>
            <person name="Reyes R."/>
            <person name="Rise C."/>
            <person name="Rogov P."/>
            <person name="Ross K."/>
            <person name="Ryan E."/>
            <person name="Settipalli S."/>
            <person name="Shea T."/>
            <person name="Sherpa N."/>
            <person name="Shi L."/>
            <person name="Shih D."/>
            <person name="Sparrow T."/>
            <person name="Spaulding J."/>
            <person name="Stalker J."/>
            <person name="Stange-Thomann N."/>
            <person name="Stavropoulos S."/>
            <person name="Stone C."/>
            <person name="Strader C."/>
            <person name="Tesfaye S."/>
            <person name="Thomson T."/>
            <person name="Thoulutsang Y."/>
            <person name="Thoulutsang D."/>
            <person name="Topham K."/>
            <person name="Topping I."/>
            <person name="Tsamla T."/>
            <person name="Vassiliev H."/>
            <person name="Vo A."/>
            <person name="Wangchuk T."/>
            <person name="Wangdi T."/>
            <person name="Weiand M."/>
            <person name="Wilkinson J."/>
            <person name="Wilson A."/>
            <person name="Yadav S."/>
            <person name="Young G."/>
            <person name="Yu Q."/>
            <person name="Zembek L."/>
            <person name="Zhong D."/>
            <person name="Zimmer A."/>
            <person name="Zwirko Z."/>
            <person name="Jaffe D.B."/>
            <person name="Alvarez P."/>
            <person name="Brockman W."/>
            <person name="Butler J."/>
            <person name="Chin C."/>
            <person name="Gnerre S."/>
            <person name="Grabherr M."/>
            <person name="Kleber M."/>
            <person name="Mauceli E."/>
            <person name="MacCallum I."/>
        </authorList>
    </citation>
    <scope>NUCLEOTIDE SEQUENCE [LARGE SCALE GENOMIC DNA]</scope>
    <source>
        <strain evidence="3">Tucson 14030-0811.24</strain>
    </source>
</reference>
<dbReference type="OrthoDB" id="10453942at2759"/>
<name>A0A0Q9WNX2_DROWI</name>
<sequence length="75" mass="8645">MDNMGVVLINQPIYIFKYNILVLRPANNLTLTGSSSIHYSPRNSMENDAWTLGESSEFGDDYDENDEIDDHHHHH</sequence>
<dbReference type="EMBL" id="CH963847">
    <property type="protein sequence ID" value="KRF97626.1"/>
    <property type="molecule type" value="Genomic_DNA"/>
</dbReference>
<gene>
    <name evidence="2" type="primary">Dwil\GK28312</name>
    <name evidence="2" type="ORF">Dwil_GK28312</name>
</gene>
<protein>
    <submittedName>
        <fullName evidence="2">Uncharacterized protein</fullName>
    </submittedName>
</protein>
<feature type="non-terminal residue" evidence="2">
    <location>
        <position position="75"/>
    </location>
</feature>
<evidence type="ECO:0000313" key="2">
    <source>
        <dbReference type="EMBL" id="KRF97626.1"/>
    </source>
</evidence>
<dbReference type="AlphaFoldDB" id="A0A0Q9WNX2"/>
<proteinExistence type="predicted"/>
<accession>A0A0Q9WNX2</accession>
<feature type="compositionally biased region" description="Acidic residues" evidence="1">
    <location>
        <begin position="57"/>
        <end position="68"/>
    </location>
</feature>
<evidence type="ECO:0000256" key="1">
    <source>
        <dbReference type="SAM" id="MobiDB-lite"/>
    </source>
</evidence>